<dbReference type="Proteomes" id="UP000196205">
    <property type="component" value="Plasmid pAP1342-3"/>
</dbReference>
<protein>
    <submittedName>
        <fullName evidence="1">Uncharacterized protein</fullName>
    </submittedName>
</protein>
<keyword evidence="1" id="KW-0614">Plasmid</keyword>
<proteinExistence type="predicted"/>
<gene>
    <name evidence="1" type="ORF">S1001342_02969</name>
</gene>
<dbReference type="RefSeq" id="WP_087652269.1">
    <property type="nucleotide sequence ID" value="NZ_CP021512.1"/>
</dbReference>
<reference evidence="1 2" key="1">
    <citation type="submission" date="2017-05" db="EMBL/GenBank/DDBJ databases">
        <title>Genome sequence of Acetobacter pasteurianus subsp. pasteurianus strain SRCM101342.</title>
        <authorList>
            <person name="Cho S.H."/>
        </authorList>
    </citation>
    <scope>NUCLEOTIDE SEQUENCE [LARGE SCALE GENOMIC DNA]</scope>
    <source>
        <strain evidence="1 2">SRCM101342</strain>
        <plasmid evidence="2">pap1342-3</plasmid>
    </source>
</reference>
<geneLocation type="plasmid" evidence="2">
    <name>pap1342-3</name>
</geneLocation>
<evidence type="ECO:0000313" key="2">
    <source>
        <dbReference type="Proteomes" id="UP000196205"/>
    </source>
</evidence>
<accession>A0A1Y0Y234</accession>
<name>A0A1Y0Y234_ACEPA</name>
<organism evidence="1 2">
    <name type="scientific">Acetobacter pasteurianus subsp. pasteurianus</name>
    <dbReference type="NCBI Taxonomy" id="481145"/>
    <lineage>
        <taxon>Bacteria</taxon>
        <taxon>Pseudomonadati</taxon>
        <taxon>Pseudomonadota</taxon>
        <taxon>Alphaproteobacteria</taxon>
        <taxon>Acetobacterales</taxon>
        <taxon>Acetobacteraceae</taxon>
        <taxon>Acetobacter</taxon>
    </lineage>
</organism>
<dbReference type="AlphaFoldDB" id="A0A1Y0Y234"/>
<evidence type="ECO:0000313" key="1">
    <source>
        <dbReference type="EMBL" id="ARW49259.1"/>
    </source>
</evidence>
<dbReference type="EMBL" id="CP021512">
    <property type="protein sequence ID" value="ARW49259.1"/>
    <property type="molecule type" value="Genomic_DNA"/>
</dbReference>
<sequence length="119" mass="13971">MTQQEKKSSNHRELSVGELVHIATAVCRGEQQVVWSDYSVLTRQRLMTTIWDLTRNGSVEKYNHLTISEHEEKNIINKLDGLYLLNNKKVLDFIRMFLGFISPLHALHYRNEIIKILSY</sequence>